<comment type="similarity">
    <text evidence="1">Belongs to the 'phage' integrase family.</text>
</comment>
<evidence type="ECO:0000256" key="5">
    <source>
        <dbReference type="PROSITE-ProRule" id="PRU01248"/>
    </source>
</evidence>
<reference evidence="8 9" key="1">
    <citation type="submission" date="2016-10" db="EMBL/GenBank/DDBJ databases">
        <authorList>
            <person name="de Groot N.N."/>
        </authorList>
    </citation>
    <scope>NUCLEOTIDE SEQUENCE [LARGE SCALE GENOMIC DNA]</scope>
    <source>
        <strain evidence="8 9">LMG 2247</strain>
    </source>
</reference>
<evidence type="ECO:0000256" key="2">
    <source>
        <dbReference type="ARBA" id="ARBA00022908"/>
    </source>
</evidence>
<dbReference type="InterPro" id="IPR013762">
    <property type="entry name" value="Integrase-like_cat_sf"/>
</dbReference>
<dbReference type="Proteomes" id="UP000199706">
    <property type="component" value="Unassembled WGS sequence"/>
</dbReference>
<dbReference type="SUPFAM" id="SSF56349">
    <property type="entry name" value="DNA breaking-rejoining enzymes"/>
    <property type="match status" value="1"/>
</dbReference>
<gene>
    <name evidence="8" type="ORF">SAMN05216466_107160</name>
</gene>
<dbReference type="Gene3D" id="1.10.150.130">
    <property type="match status" value="1"/>
</dbReference>
<dbReference type="EMBL" id="FNCJ01000007">
    <property type="protein sequence ID" value="SDH11760.1"/>
    <property type="molecule type" value="Genomic_DNA"/>
</dbReference>
<evidence type="ECO:0000313" key="9">
    <source>
        <dbReference type="Proteomes" id="UP000199706"/>
    </source>
</evidence>
<organism evidence="8 9">
    <name type="scientific">Paraburkholderia phenazinium</name>
    <dbReference type="NCBI Taxonomy" id="60549"/>
    <lineage>
        <taxon>Bacteria</taxon>
        <taxon>Pseudomonadati</taxon>
        <taxon>Pseudomonadota</taxon>
        <taxon>Betaproteobacteria</taxon>
        <taxon>Burkholderiales</taxon>
        <taxon>Burkholderiaceae</taxon>
        <taxon>Paraburkholderia</taxon>
    </lineage>
</organism>
<dbReference type="Gene3D" id="1.10.443.10">
    <property type="entry name" value="Intergrase catalytic core"/>
    <property type="match status" value="1"/>
</dbReference>
<proteinExistence type="inferred from homology"/>
<keyword evidence="3 5" id="KW-0238">DNA-binding</keyword>
<dbReference type="InterPro" id="IPR050808">
    <property type="entry name" value="Phage_Integrase"/>
</dbReference>
<dbReference type="GO" id="GO:0006310">
    <property type="term" value="P:DNA recombination"/>
    <property type="evidence" value="ECO:0007669"/>
    <property type="project" value="UniProtKB-KW"/>
</dbReference>
<dbReference type="InterPro" id="IPR010998">
    <property type="entry name" value="Integrase_recombinase_N"/>
</dbReference>
<evidence type="ECO:0000256" key="4">
    <source>
        <dbReference type="ARBA" id="ARBA00023172"/>
    </source>
</evidence>
<feature type="domain" description="Tyr recombinase" evidence="6">
    <location>
        <begin position="161"/>
        <end position="350"/>
    </location>
</feature>
<dbReference type="PANTHER" id="PTHR30629:SF2">
    <property type="entry name" value="PROPHAGE INTEGRASE INTS-RELATED"/>
    <property type="match status" value="1"/>
</dbReference>
<dbReference type="Pfam" id="PF00589">
    <property type="entry name" value="Phage_integrase"/>
    <property type="match status" value="1"/>
</dbReference>
<evidence type="ECO:0000256" key="1">
    <source>
        <dbReference type="ARBA" id="ARBA00008857"/>
    </source>
</evidence>
<dbReference type="PANTHER" id="PTHR30629">
    <property type="entry name" value="PROPHAGE INTEGRASE"/>
    <property type="match status" value="1"/>
</dbReference>
<name>A0A1G7ZUD9_9BURK</name>
<dbReference type="InterPro" id="IPR011010">
    <property type="entry name" value="DNA_brk_join_enz"/>
</dbReference>
<evidence type="ECO:0000256" key="3">
    <source>
        <dbReference type="ARBA" id="ARBA00023125"/>
    </source>
</evidence>
<dbReference type="GO" id="GO:0015074">
    <property type="term" value="P:DNA integration"/>
    <property type="evidence" value="ECO:0007669"/>
    <property type="project" value="UniProtKB-KW"/>
</dbReference>
<dbReference type="PROSITE" id="PS51900">
    <property type="entry name" value="CB"/>
    <property type="match status" value="1"/>
</dbReference>
<evidence type="ECO:0000313" key="8">
    <source>
        <dbReference type="EMBL" id="SDH11760.1"/>
    </source>
</evidence>
<dbReference type="GO" id="GO:0003677">
    <property type="term" value="F:DNA binding"/>
    <property type="evidence" value="ECO:0007669"/>
    <property type="project" value="UniProtKB-UniRule"/>
</dbReference>
<dbReference type="OrthoDB" id="662444at2"/>
<evidence type="ECO:0000259" key="6">
    <source>
        <dbReference type="PROSITE" id="PS51898"/>
    </source>
</evidence>
<dbReference type="InterPro" id="IPR044068">
    <property type="entry name" value="CB"/>
</dbReference>
<dbReference type="AlphaFoldDB" id="A0A1G7ZUD9"/>
<sequence length="350" mass="40064">MPRAKNKENLGLPKRWTNVHGAYYYQVPKGLESAWDGKKKFRLGKTLPEAYKVWADRIGRTDNVRAVGDLLDRYALEVIPGKAPSTQTQNTASLKNIRTFFGTAPLSEVKPMHIYKYLDWRPAKTSGKREIEILSHAFTKAVEWGYIEKHPFAWQLRIESDAPRTRYVEDWEIVECLSIDSKRKKGSILAVQSYIRVKLLTGMRRGDLLRLSMSDLQDDGIHLTPNKTKKSTGKRVIIGWSEELREAVAMAKAARPVMIGPFLFCNRSGECYIDEATGRAGGWESLWRGFMARVLKETKVTERFTEHDLRAKCASDAETLAHAQALMTHADSRITDRIYRRKPEIVKPLR</sequence>
<dbReference type="InterPro" id="IPR002104">
    <property type="entry name" value="Integrase_catalytic"/>
</dbReference>
<accession>A0A1G7ZUD9</accession>
<dbReference type="PROSITE" id="PS51898">
    <property type="entry name" value="TYR_RECOMBINASE"/>
    <property type="match status" value="1"/>
</dbReference>
<keyword evidence="4" id="KW-0233">DNA recombination</keyword>
<feature type="domain" description="Core-binding (CB)" evidence="7">
    <location>
        <begin position="65"/>
        <end position="142"/>
    </location>
</feature>
<keyword evidence="2" id="KW-0229">DNA integration</keyword>
<evidence type="ECO:0000259" key="7">
    <source>
        <dbReference type="PROSITE" id="PS51900"/>
    </source>
</evidence>
<protein>
    <submittedName>
        <fullName evidence="8">Phage integrase family protein</fullName>
    </submittedName>
</protein>